<evidence type="ECO:0000256" key="1">
    <source>
        <dbReference type="ARBA" id="ARBA00005964"/>
    </source>
</evidence>
<dbReference type="PROSITE" id="PS00941">
    <property type="entry name" value="CARBOXYLESTERASE_B_2"/>
    <property type="match status" value="1"/>
</dbReference>
<dbReference type="InterPro" id="IPR019826">
    <property type="entry name" value="Carboxylesterase_B_AS"/>
</dbReference>
<evidence type="ECO:0000256" key="3">
    <source>
        <dbReference type="RuleBase" id="RU361235"/>
    </source>
</evidence>
<dbReference type="InterPro" id="IPR019819">
    <property type="entry name" value="Carboxylesterase_B_CS"/>
</dbReference>
<keyword evidence="3" id="KW-0732">Signal</keyword>
<proteinExistence type="inferred from homology"/>
<keyword evidence="5" id="KW-1185">Reference proteome</keyword>
<evidence type="ECO:0000259" key="4">
    <source>
        <dbReference type="Pfam" id="PF00135"/>
    </source>
</evidence>
<dbReference type="PANTHER" id="PTHR11559">
    <property type="entry name" value="CARBOXYLESTERASE"/>
    <property type="match status" value="1"/>
</dbReference>
<dbReference type="OMA" id="NNEGAVM"/>
<dbReference type="SUPFAM" id="SSF53474">
    <property type="entry name" value="alpha/beta-Hydrolases"/>
    <property type="match status" value="1"/>
</dbReference>
<dbReference type="GO" id="GO:0016787">
    <property type="term" value="F:hydrolase activity"/>
    <property type="evidence" value="ECO:0007669"/>
    <property type="project" value="UniProtKB-KW"/>
</dbReference>
<dbReference type="Pfam" id="PF00135">
    <property type="entry name" value="COesterase"/>
    <property type="match status" value="1"/>
</dbReference>
<dbReference type="InterPro" id="IPR029058">
    <property type="entry name" value="AB_hydrolase_fold"/>
</dbReference>
<dbReference type="Proteomes" id="UP001165740">
    <property type="component" value="Chromosome 5"/>
</dbReference>
<organism evidence="5 6">
    <name type="scientific">Biomphalaria glabrata</name>
    <name type="common">Bloodfluke planorb</name>
    <name type="synonym">Freshwater snail</name>
    <dbReference type="NCBI Taxonomy" id="6526"/>
    <lineage>
        <taxon>Eukaryota</taxon>
        <taxon>Metazoa</taxon>
        <taxon>Spiralia</taxon>
        <taxon>Lophotrochozoa</taxon>
        <taxon>Mollusca</taxon>
        <taxon>Gastropoda</taxon>
        <taxon>Heterobranchia</taxon>
        <taxon>Euthyneura</taxon>
        <taxon>Panpulmonata</taxon>
        <taxon>Hygrophila</taxon>
        <taxon>Lymnaeoidea</taxon>
        <taxon>Planorbidae</taxon>
        <taxon>Biomphalaria</taxon>
    </lineage>
</organism>
<feature type="chain" id="PRO_5041020790" description="Carboxylic ester hydrolase" evidence="3">
    <location>
        <begin position="28"/>
        <end position="585"/>
    </location>
</feature>
<evidence type="ECO:0000313" key="6">
    <source>
        <dbReference type="RefSeq" id="XP_055887057.1"/>
    </source>
</evidence>
<reference evidence="6" key="1">
    <citation type="submission" date="2025-08" db="UniProtKB">
        <authorList>
            <consortium name="RefSeq"/>
        </authorList>
    </citation>
    <scope>IDENTIFICATION</scope>
</reference>
<dbReference type="InterPro" id="IPR050309">
    <property type="entry name" value="Type-B_Carboxylest/Lipase"/>
</dbReference>
<feature type="signal peptide" evidence="3">
    <location>
        <begin position="1"/>
        <end position="27"/>
    </location>
</feature>
<dbReference type="PROSITE" id="PS00122">
    <property type="entry name" value="CARBOXYLESTERASE_B_1"/>
    <property type="match status" value="1"/>
</dbReference>
<sequence length="585" mass="65362">MKMHIICYLMALLLPSSLLAVVALVHASHIVRSHSGTFHGLTKEAANGLTYKAFLGIPYAQPPVGELRFRPPVPLVLEGKEGDYYATEFKPFCIQINPVKTTHDFGLGEEDCLYLNVYSPNSAGEQGSLKKVFVFVHGGGNMNGMSDLYLPGRLVTEKDVIVVTINYRLGYLGFLSSLSPECEGNFGLLDQLLAISWVKENIVNFGGDSYDITIGGESAGGIDVSFLNLVPHSRDLFTRSISFSGMSGVAQPLVVRDPKATFVQIAKQFECLNAAVSDPKSQQEMEEIVECLRGVPAEKFGFEAIVSVPDIGPVAYGDLFPGPLVNLFNDKNYLDSINFYERAYFISLCYNEGDIFNVVNENILANLPEEQRKAIPPNAMQFNTFSRFLSDKFGPVSNQVVAKVIEYYNWNYEVNPLADFSADAIFHIPTLQWAAAATKGLATENNKIRLFRFVHWPKMLTGPYKGLIHGMDLLYLFDLDPEFINKIINLHVNGSLWDDTEEYLKNKYLSIIGDFINTGNPALSLEEDLPGGWPPFDEQEGHYLQFGLTPQIKTQLKADGVQLWSQQIPEWIREYPLEQPVHLEL</sequence>
<feature type="domain" description="Carboxylesterase type B" evidence="4">
    <location>
        <begin position="28"/>
        <end position="564"/>
    </location>
</feature>
<dbReference type="InterPro" id="IPR002018">
    <property type="entry name" value="CarbesteraseB"/>
</dbReference>
<dbReference type="EC" id="3.1.1.-" evidence="3"/>
<dbReference type="GeneID" id="106065337"/>
<protein>
    <recommendedName>
        <fullName evidence="3">Carboxylic ester hydrolase</fullName>
        <ecNumber evidence="3">3.1.1.-</ecNumber>
    </recommendedName>
</protein>
<name>A0A9W3AIG0_BIOGL</name>
<evidence type="ECO:0000313" key="5">
    <source>
        <dbReference type="Proteomes" id="UP001165740"/>
    </source>
</evidence>
<comment type="similarity">
    <text evidence="1 3">Belongs to the type-B carboxylesterase/lipase family.</text>
</comment>
<dbReference type="Gene3D" id="3.40.50.1820">
    <property type="entry name" value="alpha/beta hydrolase"/>
    <property type="match status" value="1"/>
</dbReference>
<keyword evidence="2 3" id="KW-0378">Hydrolase</keyword>
<gene>
    <name evidence="6" type="primary">LOC106065337</name>
</gene>
<accession>A0A9W3AIG0</accession>
<dbReference type="AlphaFoldDB" id="A0A9W3AIG0"/>
<dbReference type="RefSeq" id="XP_055887057.1">
    <property type="nucleotide sequence ID" value="XM_056031082.1"/>
</dbReference>
<evidence type="ECO:0000256" key="2">
    <source>
        <dbReference type="ARBA" id="ARBA00022801"/>
    </source>
</evidence>
<dbReference type="OrthoDB" id="408631at2759"/>